<dbReference type="OrthoDB" id="9778962at2"/>
<keyword evidence="6 9" id="KW-0413">Isomerase</keyword>
<dbReference type="EMBL" id="FXBL01000004">
    <property type="protein sequence ID" value="SMH47777.1"/>
    <property type="molecule type" value="Genomic_DNA"/>
</dbReference>
<dbReference type="Pfam" id="PF21338">
    <property type="entry name" value="Top1B_N_bact"/>
    <property type="match status" value="1"/>
</dbReference>
<dbReference type="GO" id="GO:0006265">
    <property type="term" value="P:DNA topological change"/>
    <property type="evidence" value="ECO:0007669"/>
    <property type="project" value="InterPro"/>
</dbReference>
<organism evidence="9 10">
    <name type="scientific">Mesorhizobium australicum</name>
    <dbReference type="NCBI Taxonomy" id="536018"/>
    <lineage>
        <taxon>Bacteria</taxon>
        <taxon>Pseudomonadati</taxon>
        <taxon>Pseudomonadota</taxon>
        <taxon>Alphaproteobacteria</taxon>
        <taxon>Hyphomicrobiales</taxon>
        <taxon>Phyllobacteriaceae</taxon>
        <taxon>Mesorhizobium</taxon>
    </lineage>
</organism>
<sequence length="362" mass="40596">MTELSHPHSLEDRNGPSDLTKQAAELVALVYVNDGEPGIRRRGAGRGFSYVDSRGRRIDHDEVLARIRALAIPPAWTNVWICEDPEGHIQATGRDHKGRKQYRYHARWAACRDEAKYGSLVDFARALPRLRAAIDTDLRRRTLSFECVAAAVVRLLDKTMIRVGNSSYTRDNGSFGLTTLRDRHVEIEGASLRFAFKGKSGKEWRLRLSDRRIARVVKGAQDIPGQHLFQYFDGDGARRRIRSDDINAYIREATGSPFTSKHFRTWGGSVLAAEVLAATELPETQAGQRRALNEAVDQVASHLGNTRAVCRNCYVHPALIEDWIAGGLAASLTAARRSFRKLPSGLSESEMTLLRWLERRPA</sequence>
<reference evidence="9 10" key="1">
    <citation type="submission" date="2017-04" db="EMBL/GenBank/DDBJ databases">
        <authorList>
            <person name="Afonso C.L."/>
            <person name="Miller P.J."/>
            <person name="Scott M.A."/>
            <person name="Spackman E."/>
            <person name="Goraichik I."/>
            <person name="Dimitrov K.M."/>
            <person name="Suarez D.L."/>
            <person name="Swayne D.E."/>
        </authorList>
    </citation>
    <scope>NUCLEOTIDE SEQUENCE [LARGE SCALE GENOMIC DNA]</scope>
    <source>
        <strain evidence="9 10">B5P</strain>
    </source>
</reference>
<evidence type="ECO:0000313" key="10">
    <source>
        <dbReference type="Proteomes" id="UP000193083"/>
    </source>
</evidence>
<comment type="catalytic activity">
    <reaction evidence="1">
        <text>ATP-independent breakage of single-stranded DNA, followed by passage and rejoining.</text>
        <dbReference type="EC" id="5.6.2.1"/>
    </reaction>
</comment>
<keyword evidence="4" id="KW-0799">Topoisomerase</keyword>
<dbReference type="InterPro" id="IPR035447">
    <property type="entry name" value="DNA_topo_I_N_sf"/>
</dbReference>
<dbReference type="GO" id="GO:0003677">
    <property type="term" value="F:DNA binding"/>
    <property type="evidence" value="ECO:0007669"/>
    <property type="project" value="UniProtKB-KW"/>
</dbReference>
<evidence type="ECO:0000256" key="1">
    <source>
        <dbReference type="ARBA" id="ARBA00000213"/>
    </source>
</evidence>
<evidence type="ECO:0000313" key="9">
    <source>
        <dbReference type="EMBL" id="SMH47777.1"/>
    </source>
</evidence>
<evidence type="ECO:0000256" key="6">
    <source>
        <dbReference type="ARBA" id="ARBA00023235"/>
    </source>
</evidence>
<dbReference type="InterPro" id="IPR013500">
    <property type="entry name" value="TopoI_cat_euk"/>
</dbReference>
<evidence type="ECO:0000259" key="8">
    <source>
        <dbReference type="Pfam" id="PF21338"/>
    </source>
</evidence>
<feature type="domain" description="DNA topoisomerase I catalytic core eukaryotic-type" evidence="7">
    <location>
        <begin position="111"/>
        <end position="312"/>
    </location>
</feature>
<dbReference type="Proteomes" id="UP000193083">
    <property type="component" value="Unassembled WGS sequence"/>
</dbReference>
<dbReference type="SUPFAM" id="SSF56349">
    <property type="entry name" value="DNA breaking-rejoining enzymes"/>
    <property type="match status" value="1"/>
</dbReference>
<dbReference type="PROSITE" id="PS52038">
    <property type="entry name" value="TOPO_IB_2"/>
    <property type="match status" value="1"/>
</dbReference>
<dbReference type="AlphaFoldDB" id="A0A1X7P9K5"/>
<comment type="similarity">
    <text evidence="2">Belongs to the type IB topoisomerase family.</text>
</comment>
<evidence type="ECO:0000256" key="2">
    <source>
        <dbReference type="ARBA" id="ARBA00006645"/>
    </source>
</evidence>
<keyword evidence="5" id="KW-0238">DNA-binding</keyword>
<evidence type="ECO:0000256" key="3">
    <source>
        <dbReference type="ARBA" id="ARBA00012891"/>
    </source>
</evidence>
<dbReference type="Gene3D" id="3.30.66.10">
    <property type="entry name" value="DNA topoisomerase I domain"/>
    <property type="match status" value="1"/>
</dbReference>
<protein>
    <recommendedName>
        <fullName evidence="3">DNA topoisomerase</fullName>
        <ecNumber evidence="3">5.6.2.1</ecNumber>
    </recommendedName>
</protein>
<dbReference type="InterPro" id="IPR001631">
    <property type="entry name" value="TopoI"/>
</dbReference>
<accession>A0A1X7P9K5</accession>
<dbReference type="Pfam" id="PF01028">
    <property type="entry name" value="Topoisom_I"/>
    <property type="match status" value="1"/>
</dbReference>
<dbReference type="EC" id="5.6.2.1" evidence="3"/>
<dbReference type="InterPro" id="IPR014711">
    <property type="entry name" value="TopoI_cat_a-hlx-sub_euk"/>
</dbReference>
<name>A0A1X7P9K5_9HYPH</name>
<evidence type="ECO:0000256" key="4">
    <source>
        <dbReference type="ARBA" id="ARBA00023029"/>
    </source>
</evidence>
<dbReference type="PRINTS" id="PR00416">
    <property type="entry name" value="EUTPISMRASEI"/>
</dbReference>
<dbReference type="Gene3D" id="1.10.132.120">
    <property type="match status" value="1"/>
</dbReference>
<dbReference type="SUPFAM" id="SSF55869">
    <property type="entry name" value="DNA topoisomerase I domain"/>
    <property type="match status" value="1"/>
</dbReference>
<dbReference type="InterPro" id="IPR049331">
    <property type="entry name" value="Top1B_N_bact"/>
</dbReference>
<evidence type="ECO:0000256" key="5">
    <source>
        <dbReference type="ARBA" id="ARBA00023125"/>
    </source>
</evidence>
<dbReference type="Gene3D" id="3.90.15.10">
    <property type="entry name" value="Topoisomerase I, Chain A, domain 3"/>
    <property type="match status" value="1"/>
</dbReference>
<dbReference type="InterPro" id="IPR011010">
    <property type="entry name" value="DNA_brk_join_enz"/>
</dbReference>
<feature type="domain" description="DNA topoisomerase IB N-terminal" evidence="8">
    <location>
        <begin position="47"/>
        <end position="95"/>
    </location>
</feature>
<proteinExistence type="inferred from homology"/>
<dbReference type="RefSeq" id="WP_085465384.1">
    <property type="nucleotide sequence ID" value="NZ_FXBL01000004.1"/>
</dbReference>
<keyword evidence="10" id="KW-1185">Reference proteome</keyword>
<gene>
    <name evidence="9" type="ORF">SAMN02982922_3572</name>
</gene>
<evidence type="ECO:0000259" key="7">
    <source>
        <dbReference type="Pfam" id="PF01028"/>
    </source>
</evidence>
<dbReference type="GO" id="GO:0003917">
    <property type="term" value="F:DNA topoisomerase type I (single strand cut, ATP-independent) activity"/>
    <property type="evidence" value="ECO:0007669"/>
    <property type="project" value="UniProtKB-EC"/>
</dbReference>